<reference evidence="3" key="2">
    <citation type="submission" date="2022-01" db="EMBL/GenBank/DDBJ databases">
        <title>Lysobacter chinensis sp. nov., a bacterium isolated from cow dung compost.</title>
        <authorList>
            <person name="Zhou L.Y."/>
        </authorList>
    </citation>
    <scope>NUCLEOTIDE SEQUENCE [LARGE SCALE GENOMIC DNA]</scope>
    <source>
        <strain evidence="3">TLK-CK17</strain>
    </source>
</reference>
<evidence type="ECO:0000313" key="2">
    <source>
        <dbReference type="EMBL" id="MCF7221887.1"/>
    </source>
</evidence>
<protein>
    <submittedName>
        <fullName evidence="2">Uncharacterized protein</fullName>
    </submittedName>
</protein>
<sequence>MKAARSPRIPSPAHRARLVLSVALPLAAALATPALADPAAHAQCKRIRADLVEVSATEGCNPGLGSCFLGEVDGNHGLNGTTHFKSDSAATGPSTSPGFISYGGAFEYRTAHGTLFMRETGVTDPAVVTAYQRIDHGSGRFEGASGHFFVSGTKSGDGVITTEVTGELCLARGRH</sequence>
<organism evidence="2 3">
    <name type="scientific">Marilutibacter chinensis</name>
    <dbReference type="NCBI Taxonomy" id="2912247"/>
    <lineage>
        <taxon>Bacteria</taxon>
        <taxon>Pseudomonadati</taxon>
        <taxon>Pseudomonadota</taxon>
        <taxon>Gammaproteobacteria</taxon>
        <taxon>Lysobacterales</taxon>
        <taxon>Lysobacteraceae</taxon>
        <taxon>Marilutibacter</taxon>
    </lineage>
</organism>
<reference evidence="2 3" key="3">
    <citation type="submission" date="2022-01" db="EMBL/GenBank/DDBJ databases">
        <authorList>
            <person name="Zhou L.Y."/>
        </authorList>
    </citation>
    <scope>NUCLEOTIDE SEQUENCE [LARGE SCALE GENOMIC DNA]</scope>
    <source>
        <strain evidence="2 3">TLK-CK17</strain>
    </source>
</reference>
<evidence type="ECO:0000313" key="3">
    <source>
        <dbReference type="Proteomes" id="UP001430796"/>
    </source>
</evidence>
<dbReference type="EMBL" id="JAKJPO010000004">
    <property type="protein sequence ID" value="MCF7221887.1"/>
    <property type="molecule type" value="Genomic_DNA"/>
</dbReference>
<dbReference type="RefSeq" id="WP_237054319.1">
    <property type="nucleotide sequence ID" value="NZ_JAKJPO010000004.1"/>
</dbReference>
<gene>
    <name evidence="2" type="ORF">L3V18_08840</name>
</gene>
<dbReference type="Proteomes" id="UP001430796">
    <property type="component" value="Unassembled WGS sequence"/>
</dbReference>
<accession>A0ABS9HUV5</accession>
<name>A0ABS9HUV5_9GAMM</name>
<feature type="signal peptide" evidence="1">
    <location>
        <begin position="1"/>
        <end position="36"/>
    </location>
</feature>
<keyword evidence="3" id="KW-1185">Reference proteome</keyword>
<keyword evidence="1" id="KW-0732">Signal</keyword>
<feature type="chain" id="PRO_5047174450" evidence="1">
    <location>
        <begin position="37"/>
        <end position="175"/>
    </location>
</feature>
<comment type="caution">
    <text evidence="2">The sequence shown here is derived from an EMBL/GenBank/DDBJ whole genome shotgun (WGS) entry which is preliminary data.</text>
</comment>
<proteinExistence type="predicted"/>
<evidence type="ECO:0000256" key="1">
    <source>
        <dbReference type="SAM" id="SignalP"/>
    </source>
</evidence>
<reference evidence="2 3" key="1">
    <citation type="submission" date="2022-01" db="EMBL/GenBank/DDBJ databases">
        <title>Lysobacter chinensis sp. nov., a bacterium isolated from cow dung compost.</title>
        <authorList>
            <person name="Liu Y."/>
        </authorList>
    </citation>
    <scope>NUCLEOTIDE SEQUENCE [LARGE SCALE GENOMIC DNA]</scope>
    <source>
        <strain evidence="2 3">TLK-CK17</strain>
    </source>
</reference>